<evidence type="ECO:0000256" key="2">
    <source>
        <dbReference type="ARBA" id="ARBA00004323"/>
    </source>
</evidence>
<evidence type="ECO:0000256" key="6">
    <source>
        <dbReference type="ARBA" id="ARBA00022989"/>
    </source>
</evidence>
<evidence type="ECO:0000256" key="12">
    <source>
        <dbReference type="ARBA" id="ARBA00037859"/>
    </source>
</evidence>
<evidence type="ECO:0000256" key="3">
    <source>
        <dbReference type="ARBA" id="ARBA00022692"/>
    </source>
</evidence>
<comment type="caution">
    <text evidence="14">The sequence shown here is derived from an EMBL/GenBank/DDBJ whole genome shotgun (WGS) entry which is preliminary data.</text>
</comment>
<evidence type="ECO:0000313" key="14">
    <source>
        <dbReference type="EMBL" id="NOL61012.1"/>
    </source>
</evidence>
<evidence type="ECO:0000256" key="4">
    <source>
        <dbReference type="ARBA" id="ARBA00022793"/>
    </source>
</evidence>
<dbReference type="PANTHER" id="PTHR43078:SF6">
    <property type="entry name" value="UDP-GLUCURONIC ACID DECARBOXYLASE 1"/>
    <property type="match status" value="1"/>
</dbReference>
<sequence length="309" mass="35140">MNRILISGGNGFLGSALVEKALKNSMDVTVIDDLSTMVDINIPDTVNLIREKVENFKADEKYDYIVHLAARPSPEDYINHPIETILSNSVGTNNMLEIAKKSNAVFMYTSSSEVYGDAAVIPTPETYYGYVNPNGIRSCYDEGKRYSEALTMAYHRKYNIDTRIQRPFNVYGPRIRPDGEYGRVIPRFVNWALKNDDIKVFGDGERTRSFLYIDDWVDATWKFLTGDNLSGEIVNIGSNKEITINDFAKKIISLTNSNSKIVHLEERPDDPKRRSADLTKAKKLLGWSPQIDLDTGLNKTIKYFKERLE</sequence>
<name>A0A7K4FPS1_9ARCH</name>
<dbReference type="GO" id="GO:0005737">
    <property type="term" value="C:cytoplasm"/>
    <property type="evidence" value="ECO:0007669"/>
    <property type="project" value="TreeGrafter"/>
</dbReference>
<keyword evidence="8" id="KW-0333">Golgi apparatus</keyword>
<evidence type="ECO:0000256" key="11">
    <source>
        <dbReference type="ARBA" id="ARBA00023239"/>
    </source>
</evidence>
<dbReference type="InterPro" id="IPR001509">
    <property type="entry name" value="Epimerase_deHydtase"/>
</dbReference>
<comment type="cofactor">
    <cofactor evidence="1">
        <name>NAD(+)</name>
        <dbReference type="ChEBI" id="CHEBI:57540"/>
    </cofactor>
</comment>
<evidence type="ECO:0000256" key="7">
    <source>
        <dbReference type="ARBA" id="ARBA00023027"/>
    </source>
</evidence>
<dbReference type="FunFam" id="3.40.50.720:FF:000065">
    <property type="entry name" value="UDP-glucuronic acid decarboxylase 1"/>
    <property type="match status" value="1"/>
</dbReference>
<comment type="subcellular location">
    <subcellularLocation>
        <location evidence="2">Golgi apparatus membrane</location>
        <topology evidence="2">Single-pass type II membrane protein</topology>
    </subcellularLocation>
    <subcellularLocation>
        <location evidence="12">Golgi apparatus</location>
        <location evidence="12">Golgi stack membrane</location>
    </subcellularLocation>
</comment>
<dbReference type="GO" id="GO:0042732">
    <property type="term" value="P:D-xylose metabolic process"/>
    <property type="evidence" value="ECO:0007669"/>
    <property type="project" value="InterPro"/>
</dbReference>
<keyword evidence="10" id="KW-0325">Glycoprotein</keyword>
<evidence type="ECO:0000256" key="5">
    <source>
        <dbReference type="ARBA" id="ARBA00022968"/>
    </source>
</evidence>
<keyword evidence="6" id="KW-1133">Transmembrane helix</keyword>
<feature type="domain" description="NAD-dependent epimerase/dehydratase" evidence="13">
    <location>
        <begin position="4"/>
        <end position="237"/>
    </location>
</feature>
<evidence type="ECO:0000313" key="15">
    <source>
        <dbReference type="Proteomes" id="UP000546917"/>
    </source>
</evidence>
<keyword evidence="3" id="KW-0812">Transmembrane</keyword>
<dbReference type="RefSeq" id="WP_171482067.1">
    <property type="nucleotide sequence ID" value="NZ_JABGBP010000398.1"/>
</dbReference>
<dbReference type="AlphaFoldDB" id="A0A7K4FPS1"/>
<evidence type="ECO:0000256" key="1">
    <source>
        <dbReference type="ARBA" id="ARBA00001911"/>
    </source>
</evidence>
<evidence type="ECO:0000256" key="8">
    <source>
        <dbReference type="ARBA" id="ARBA00023034"/>
    </source>
</evidence>
<gene>
    <name evidence="14" type="ORF">HLB00_09285</name>
</gene>
<dbReference type="PANTHER" id="PTHR43078">
    <property type="entry name" value="UDP-GLUCURONIC ACID DECARBOXYLASE-RELATED"/>
    <property type="match status" value="1"/>
</dbReference>
<protein>
    <submittedName>
        <fullName evidence="14">NAD-dependent epimerase/dehydratase family protein</fullName>
    </submittedName>
</protein>
<keyword evidence="4" id="KW-0210">Decarboxylase</keyword>
<keyword evidence="7" id="KW-0520">NAD</keyword>
<dbReference type="EMBL" id="JABGBP010000398">
    <property type="protein sequence ID" value="NOL61012.1"/>
    <property type="molecule type" value="Genomic_DNA"/>
</dbReference>
<proteinExistence type="predicted"/>
<dbReference type="GO" id="GO:0048040">
    <property type="term" value="F:UDP-glucuronate decarboxylase activity"/>
    <property type="evidence" value="ECO:0007669"/>
    <property type="project" value="TreeGrafter"/>
</dbReference>
<evidence type="ECO:0000256" key="10">
    <source>
        <dbReference type="ARBA" id="ARBA00023180"/>
    </source>
</evidence>
<keyword evidence="5" id="KW-0735">Signal-anchor</keyword>
<dbReference type="InterPro" id="IPR036291">
    <property type="entry name" value="NAD(P)-bd_dom_sf"/>
</dbReference>
<reference evidence="14 15" key="1">
    <citation type="submission" date="2020-05" db="EMBL/GenBank/DDBJ databases">
        <authorList>
            <person name="Zhang R."/>
        </authorList>
    </citation>
    <scope>NUCLEOTIDE SEQUENCE [LARGE SCALE GENOMIC DNA]</scope>
    <source>
        <strain evidence="14 15">DSM 28986</strain>
    </source>
</reference>
<dbReference type="GO" id="GO:0070403">
    <property type="term" value="F:NAD+ binding"/>
    <property type="evidence" value="ECO:0007669"/>
    <property type="project" value="InterPro"/>
</dbReference>
<dbReference type="Gene3D" id="3.40.50.720">
    <property type="entry name" value="NAD(P)-binding Rossmann-like Domain"/>
    <property type="match status" value="1"/>
</dbReference>
<dbReference type="SUPFAM" id="SSF51735">
    <property type="entry name" value="NAD(P)-binding Rossmann-fold domains"/>
    <property type="match status" value="1"/>
</dbReference>
<evidence type="ECO:0000259" key="13">
    <source>
        <dbReference type="Pfam" id="PF01370"/>
    </source>
</evidence>
<organism evidence="14 15">
    <name type="scientific">Ferroplasma acidiphilum</name>
    <dbReference type="NCBI Taxonomy" id="74969"/>
    <lineage>
        <taxon>Archaea</taxon>
        <taxon>Methanobacteriati</taxon>
        <taxon>Thermoplasmatota</taxon>
        <taxon>Thermoplasmata</taxon>
        <taxon>Thermoplasmatales</taxon>
        <taxon>Ferroplasmaceae</taxon>
        <taxon>Ferroplasma</taxon>
    </lineage>
</organism>
<dbReference type="Pfam" id="PF01370">
    <property type="entry name" value="Epimerase"/>
    <property type="match status" value="1"/>
</dbReference>
<accession>A0A7K4FPS1</accession>
<dbReference type="Proteomes" id="UP000546917">
    <property type="component" value="Unassembled WGS sequence"/>
</dbReference>
<dbReference type="InterPro" id="IPR044516">
    <property type="entry name" value="UXS-like"/>
</dbReference>
<keyword evidence="9" id="KW-0472">Membrane</keyword>
<evidence type="ECO:0000256" key="9">
    <source>
        <dbReference type="ARBA" id="ARBA00023136"/>
    </source>
</evidence>
<keyword evidence="11" id="KW-0456">Lyase</keyword>